<dbReference type="Gene3D" id="3.10.105.10">
    <property type="entry name" value="Dipeptide-binding Protein, Domain 3"/>
    <property type="match status" value="1"/>
</dbReference>
<accession>A0A0M2PZU8</accession>
<dbReference type="eggNOG" id="COG0747">
    <property type="taxonomic scope" value="Bacteria"/>
</dbReference>
<dbReference type="GO" id="GO:0015833">
    <property type="term" value="P:peptide transport"/>
    <property type="evidence" value="ECO:0007669"/>
    <property type="project" value="TreeGrafter"/>
</dbReference>
<dbReference type="PANTHER" id="PTHR30290">
    <property type="entry name" value="PERIPLASMIC BINDING COMPONENT OF ABC TRANSPORTER"/>
    <property type="match status" value="1"/>
</dbReference>
<comment type="subcellular location">
    <subcellularLocation>
        <location evidence="1">Cell envelope</location>
    </subcellularLocation>
</comment>
<evidence type="ECO:0000259" key="6">
    <source>
        <dbReference type="Pfam" id="PF00496"/>
    </source>
</evidence>
<dbReference type="InterPro" id="IPR030678">
    <property type="entry name" value="Peptide/Ni-bd"/>
</dbReference>
<gene>
    <name evidence="7" type="ORF">PROH_03560</name>
</gene>
<dbReference type="STRING" id="317619.GCA_000332315_03992"/>
<dbReference type="GO" id="GO:0043190">
    <property type="term" value="C:ATP-binding cassette (ABC) transporter complex"/>
    <property type="evidence" value="ECO:0007669"/>
    <property type="project" value="InterPro"/>
</dbReference>
<keyword evidence="8" id="KW-1185">Reference proteome</keyword>
<dbReference type="GO" id="GO:0042597">
    <property type="term" value="C:periplasmic space"/>
    <property type="evidence" value="ECO:0007669"/>
    <property type="project" value="UniProtKB-ARBA"/>
</dbReference>
<evidence type="ECO:0000313" key="7">
    <source>
        <dbReference type="EMBL" id="KKJ01690.1"/>
    </source>
</evidence>
<feature type="domain" description="Solute-binding protein family 5" evidence="6">
    <location>
        <begin position="106"/>
        <end position="477"/>
    </location>
</feature>
<dbReference type="GO" id="GO:1904680">
    <property type="term" value="F:peptide transmembrane transporter activity"/>
    <property type="evidence" value="ECO:0007669"/>
    <property type="project" value="TreeGrafter"/>
</dbReference>
<dbReference type="Gene3D" id="3.90.76.10">
    <property type="entry name" value="Dipeptide-binding Protein, Domain 1"/>
    <property type="match status" value="1"/>
</dbReference>
<evidence type="ECO:0000256" key="1">
    <source>
        <dbReference type="ARBA" id="ARBA00004196"/>
    </source>
</evidence>
<name>A0A0M2PZU8_PROHO</name>
<comment type="caution">
    <text evidence="7">The sequence shown here is derived from an EMBL/GenBank/DDBJ whole genome shotgun (WGS) entry which is preliminary data.</text>
</comment>
<dbReference type="InterPro" id="IPR000914">
    <property type="entry name" value="SBP_5_dom"/>
</dbReference>
<evidence type="ECO:0000313" key="8">
    <source>
        <dbReference type="Proteomes" id="UP000034681"/>
    </source>
</evidence>
<protein>
    <submittedName>
        <fullName evidence="7">Peptide ABC transporter substrate-binding protein</fullName>
    </submittedName>
</protein>
<organism evidence="7 8">
    <name type="scientific">Prochlorothrix hollandica PCC 9006 = CALU 1027</name>
    <dbReference type="NCBI Taxonomy" id="317619"/>
    <lineage>
        <taxon>Bacteria</taxon>
        <taxon>Bacillati</taxon>
        <taxon>Cyanobacteriota</taxon>
        <taxon>Cyanophyceae</taxon>
        <taxon>Prochlorotrichales</taxon>
        <taxon>Prochlorotrichaceae</taxon>
        <taxon>Prochlorothrix</taxon>
    </lineage>
</organism>
<dbReference type="EMBL" id="AJTX02000002">
    <property type="protein sequence ID" value="KKJ01690.1"/>
    <property type="molecule type" value="Genomic_DNA"/>
</dbReference>
<keyword evidence="4" id="KW-0732">Signal</keyword>
<dbReference type="Pfam" id="PF00496">
    <property type="entry name" value="SBP_bac_5"/>
    <property type="match status" value="1"/>
</dbReference>
<keyword evidence="3" id="KW-0813">Transport</keyword>
<evidence type="ECO:0000256" key="5">
    <source>
        <dbReference type="SAM" id="MobiDB-lite"/>
    </source>
</evidence>
<dbReference type="PIRSF" id="PIRSF002741">
    <property type="entry name" value="MppA"/>
    <property type="match status" value="1"/>
</dbReference>
<dbReference type="AlphaFoldDB" id="A0A0M2PZU8"/>
<comment type="similarity">
    <text evidence="2">Belongs to the bacterial solute-binding protein 5 family.</text>
</comment>
<dbReference type="Proteomes" id="UP000034681">
    <property type="component" value="Unassembled WGS sequence"/>
</dbReference>
<evidence type="ECO:0000256" key="2">
    <source>
        <dbReference type="ARBA" id="ARBA00005695"/>
    </source>
</evidence>
<dbReference type="Gene3D" id="3.40.190.10">
    <property type="entry name" value="Periplasmic binding protein-like II"/>
    <property type="match status" value="1"/>
</dbReference>
<dbReference type="PANTHER" id="PTHR30290:SF10">
    <property type="entry name" value="PERIPLASMIC OLIGOPEPTIDE-BINDING PROTEIN-RELATED"/>
    <property type="match status" value="1"/>
</dbReference>
<dbReference type="GO" id="GO:0030313">
    <property type="term" value="C:cell envelope"/>
    <property type="evidence" value="ECO:0007669"/>
    <property type="project" value="UniProtKB-SubCell"/>
</dbReference>
<feature type="region of interest" description="Disordered" evidence="5">
    <location>
        <begin position="87"/>
        <end position="108"/>
    </location>
</feature>
<evidence type="ECO:0000256" key="3">
    <source>
        <dbReference type="ARBA" id="ARBA00022448"/>
    </source>
</evidence>
<feature type="compositionally biased region" description="Low complexity" evidence="5">
    <location>
        <begin position="90"/>
        <end position="100"/>
    </location>
</feature>
<dbReference type="SUPFAM" id="SSF53850">
    <property type="entry name" value="Periplasmic binding protein-like II"/>
    <property type="match status" value="1"/>
</dbReference>
<evidence type="ECO:0000256" key="4">
    <source>
        <dbReference type="ARBA" id="ARBA00022729"/>
    </source>
</evidence>
<reference evidence="7" key="1">
    <citation type="submission" date="2012-04" db="EMBL/GenBank/DDBJ databases">
        <authorList>
            <person name="Borisov I.G."/>
            <person name="Ivanikova N.V."/>
            <person name="Pinevich A.V."/>
        </authorList>
    </citation>
    <scope>NUCLEOTIDE SEQUENCE</scope>
    <source>
        <strain evidence="7">CALU 1027</strain>
    </source>
</reference>
<dbReference type="InterPro" id="IPR039424">
    <property type="entry name" value="SBP_5"/>
</dbReference>
<proteinExistence type="inferred from homology"/>
<sequence length="575" mass="61253">MGLAIALGLVSGCGGEPGAEVNRGQEEAGLMQTGDRIILGTTLRPRTLDPADAYEVSSLNLIYNLGDRLYTYDFNADGLNSDGLDTNALNSDSKSSPNPGGNSGDLVPQLATELPQISDDGLTYTIPLRSGVTFHDGTAFDAAAMAFSLERFMTQGGKPAFLLRDIVDRVEATGDLELTIHLQQPFAAFTALLAFPGLSALSPTAYGESGGAAGGFQPEQWVGTGPYRLRDMEENTIHLEVFADYWGEPPANGGVDIQIYKDNPANLFNSFRTGQVDVAYLNFDPQQIETLMADAAAGRGQAVVTQGVAVTLMVLNQQQPPLDQLPVRRAIAAAVDRPLLLDRALQGQGELLYSLVPPQVPGSVPVFQPQESADRSTMLAQAQADLRAAGYGPENPAAVELWYPNGSPIRGQAAAVLQSSIPQALGGLVDLTVQGVDSATGFSNIGKGLYPSFLISWYPDFLDGDNYLHPFLSCEAGSAAQGCTQGGAQSQGSFYWSEAVNRLIAQERQAQDPQERLEILAQIQAIAAADVPYIPLWQDRDYAFSQTGVTGVTITPSQNFPLWTIAKPGIPKSDP</sequence>